<evidence type="ECO:0000313" key="2">
    <source>
        <dbReference type="Proteomes" id="UP000524404"/>
    </source>
</evidence>
<dbReference type="AlphaFoldDB" id="A0A841ERZ1"/>
<organism evidence="1 2">
    <name type="scientific">Arcicella rosea</name>
    <dbReference type="NCBI Taxonomy" id="502909"/>
    <lineage>
        <taxon>Bacteria</taxon>
        <taxon>Pseudomonadati</taxon>
        <taxon>Bacteroidota</taxon>
        <taxon>Cytophagia</taxon>
        <taxon>Cytophagales</taxon>
        <taxon>Flectobacillaceae</taxon>
        <taxon>Arcicella</taxon>
    </lineage>
</organism>
<dbReference type="RefSeq" id="WP_221432530.1">
    <property type="nucleotide sequence ID" value="NZ_JACHKT010000058.1"/>
</dbReference>
<comment type="caution">
    <text evidence="1">The sequence shown here is derived from an EMBL/GenBank/DDBJ whole genome shotgun (WGS) entry which is preliminary data.</text>
</comment>
<name>A0A841ERZ1_9BACT</name>
<dbReference type="InterPro" id="IPR025355">
    <property type="entry name" value="DUF4259"/>
</dbReference>
<dbReference type="EMBL" id="JACHKT010000058">
    <property type="protein sequence ID" value="MBB6005706.1"/>
    <property type="molecule type" value="Genomic_DNA"/>
</dbReference>
<evidence type="ECO:0000313" key="1">
    <source>
        <dbReference type="EMBL" id="MBB6005706.1"/>
    </source>
</evidence>
<evidence type="ECO:0008006" key="3">
    <source>
        <dbReference type="Google" id="ProtNLM"/>
    </source>
</evidence>
<accession>A0A841ERZ1</accession>
<dbReference type="Proteomes" id="UP000524404">
    <property type="component" value="Unassembled WGS sequence"/>
</dbReference>
<dbReference type="Pfam" id="PF14078">
    <property type="entry name" value="DUF4259"/>
    <property type="match status" value="1"/>
</dbReference>
<gene>
    <name evidence="1" type="ORF">HNP25_004385</name>
</gene>
<keyword evidence="2" id="KW-1185">Reference proteome</keyword>
<reference evidence="1 2" key="1">
    <citation type="submission" date="2020-08" db="EMBL/GenBank/DDBJ databases">
        <title>Functional genomics of gut bacteria from endangered species of beetles.</title>
        <authorList>
            <person name="Carlos-Shanley C."/>
        </authorList>
    </citation>
    <scope>NUCLEOTIDE SEQUENCE [LARGE SCALE GENOMIC DNA]</scope>
    <source>
        <strain evidence="1 2">S00070</strain>
    </source>
</reference>
<sequence length="164" mass="18713">MEIIPLSGENQLAKNNFKKTKLFNIMGAWGHGYFEDDAALDFMQDIEDSENPKQLFSDAFEFAIDSDYLDSDDANSVIVASAYIDRQVNGTKFSSPEHDELLEVDTFPERNPDIDFSTLREKAVIALHKVLDESSELNELWAENEEDYPAWKQGIEQLIERLSA</sequence>
<protein>
    <recommendedName>
        <fullName evidence="3">DUF4259 domain-containing protein</fullName>
    </recommendedName>
</protein>
<proteinExistence type="predicted"/>